<dbReference type="EMBL" id="JBHSWG010000001">
    <property type="protein sequence ID" value="MFC6758671.1"/>
    <property type="molecule type" value="Genomic_DNA"/>
</dbReference>
<evidence type="ECO:0008006" key="3">
    <source>
        <dbReference type="Google" id="ProtNLM"/>
    </source>
</evidence>
<name>A0ABW2B0C3_9RHOB</name>
<accession>A0ABW2B0C3</accession>
<dbReference type="InterPro" id="IPR027417">
    <property type="entry name" value="P-loop_NTPase"/>
</dbReference>
<organism evidence="1 2">
    <name type="scientific">Sulfitobacter porphyrae</name>
    <dbReference type="NCBI Taxonomy" id="1246864"/>
    <lineage>
        <taxon>Bacteria</taxon>
        <taxon>Pseudomonadati</taxon>
        <taxon>Pseudomonadota</taxon>
        <taxon>Alphaproteobacteria</taxon>
        <taxon>Rhodobacterales</taxon>
        <taxon>Roseobacteraceae</taxon>
        <taxon>Sulfitobacter</taxon>
    </lineage>
</organism>
<gene>
    <name evidence="1" type="ORF">ACFQFQ_02805</name>
</gene>
<keyword evidence="2" id="KW-1185">Reference proteome</keyword>
<evidence type="ECO:0000313" key="1">
    <source>
        <dbReference type="EMBL" id="MFC6758671.1"/>
    </source>
</evidence>
<sequence length="262" mass="29195">MPRRIIIHAGFHKTGTTSIQATLRENRVALKKHVALRLRWHMKDLVAATRGYSTWRDPLTLIKVQDRFTRLMEDLPGMPRRTLVISAEELSGHLPGRGALEDYSAAPILLYAFWEIARARYPEAEIMIYLSTRAPEPWLASAYAEHVKASNMTLDFDDFAARYRGASDLDGMVAEVASRVPVPVHHRALESCTDLPLGPADPLLDLCDIPLSLRAELTAVPPANTRLGEDVLQAMLQANRTHESAAARNAAKAHILKEAQPR</sequence>
<dbReference type="Gene3D" id="3.40.50.300">
    <property type="entry name" value="P-loop containing nucleotide triphosphate hydrolases"/>
    <property type="match status" value="1"/>
</dbReference>
<dbReference type="Proteomes" id="UP001596353">
    <property type="component" value="Unassembled WGS sequence"/>
</dbReference>
<comment type="caution">
    <text evidence="1">The sequence shown here is derived from an EMBL/GenBank/DDBJ whole genome shotgun (WGS) entry which is preliminary data.</text>
</comment>
<evidence type="ECO:0000313" key="2">
    <source>
        <dbReference type="Proteomes" id="UP001596353"/>
    </source>
</evidence>
<reference evidence="2" key="1">
    <citation type="journal article" date="2019" name="Int. J. Syst. Evol. Microbiol.">
        <title>The Global Catalogue of Microorganisms (GCM) 10K type strain sequencing project: providing services to taxonomists for standard genome sequencing and annotation.</title>
        <authorList>
            <consortium name="The Broad Institute Genomics Platform"/>
            <consortium name="The Broad Institute Genome Sequencing Center for Infectious Disease"/>
            <person name="Wu L."/>
            <person name="Ma J."/>
        </authorList>
    </citation>
    <scope>NUCLEOTIDE SEQUENCE [LARGE SCALE GENOMIC DNA]</scope>
    <source>
        <strain evidence="2">CCUG 66188</strain>
    </source>
</reference>
<protein>
    <recommendedName>
        <fullName evidence="3">Sulfotransferase family protein</fullName>
    </recommendedName>
</protein>
<proteinExistence type="predicted"/>
<dbReference type="SUPFAM" id="SSF52540">
    <property type="entry name" value="P-loop containing nucleoside triphosphate hydrolases"/>
    <property type="match status" value="1"/>
</dbReference>